<accession>A0A8S2MHW9</accession>
<dbReference type="PANTHER" id="PTHR46060">
    <property type="entry name" value="MARINER MOS1 TRANSPOSASE-LIKE PROTEIN"/>
    <property type="match status" value="1"/>
</dbReference>
<gene>
    <name evidence="1" type="ORF">SMN809_LOCUS9532</name>
</gene>
<protein>
    <recommendedName>
        <fullName evidence="3">Transposase</fullName>
    </recommendedName>
</protein>
<reference evidence="1" key="1">
    <citation type="submission" date="2021-02" db="EMBL/GenBank/DDBJ databases">
        <authorList>
            <person name="Nowell W R."/>
        </authorList>
    </citation>
    <scope>NUCLEOTIDE SEQUENCE</scope>
</reference>
<dbReference type="Proteomes" id="UP000676336">
    <property type="component" value="Unassembled WGS sequence"/>
</dbReference>
<comment type="caution">
    <text evidence="1">The sequence shown here is derived from an EMBL/GenBank/DDBJ whole genome shotgun (WGS) entry which is preliminary data.</text>
</comment>
<organism evidence="1 2">
    <name type="scientific">Rotaria magnacalcarata</name>
    <dbReference type="NCBI Taxonomy" id="392030"/>
    <lineage>
        <taxon>Eukaryota</taxon>
        <taxon>Metazoa</taxon>
        <taxon>Spiralia</taxon>
        <taxon>Gnathifera</taxon>
        <taxon>Rotifera</taxon>
        <taxon>Eurotatoria</taxon>
        <taxon>Bdelloidea</taxon>
        <taxon>Philodinida</taxon>
        <taxon>Philodinidae</taxon>
        <taxon>Rotaria</taxon>
    </lineage>
</organism>
<dbReference type="EMBL" id="CAJOBI010003098">
    <property type="protein sequence ID" value="CAF3956215.1"/>
    <property type="molecule type" value="Genomic_DNA"/>
</dbReference>
<dbReference type="AlphaFoldDB" id="A0A8S2MHW9"/>
<name>A0A8S2MHW9_9BILA</name>
<dbReference type="PANTHER" id="PTHR46060:SF1">
    <property type="entry name" value="MARINER MOS1 TRANSPOSASE-LIKE PROTEIN"/>
    <property type="match status" value="1"/>
</dbReference>
<evidence type="ECO:0000313" key="2">
    <source>
        <dbReference type="Proteomes" id="UP000676336"/>
    </source>
</evidence>
<sequence length="253" mass="29443">MYYEDVLHSRRLLEEFHGYLRGFLQAKTMTPMPTQKMYRKMIGLTLNPTLMTTPILTPMVYEMFKCFGINYENSSDIEKMKISDILAQELDSLYECLSESVHSMKFPRHSRDFVIYSDNLKEKQMKSKDVQNIVFRKYQDSDTPSKIFRDLNGCLGLTTIKRWCKMIRDNGTIELSPPSGRPRLSRTSKVIQKVKHKLTQNKVSVRGLANEIGVSTSSVHRILKEDRQLHADKTVIEPKLTGEQKNKRKQFAN</sequence>
<evidence type="ECO:0008006" key="3">
    <source>
        <dbReference type="Google" id="ProtNLM"/>
    </source>
</evidence>
<proteinExistence type="predicted"/>
<dbReference type="InterPro" id="IPR052709">
    <property type="entry name" value="Transposase-MT_Hybrid"/>
</dbReference>
<evidence type="ECO:0000313" key="1">
    <source>
        <dbReference type="EMBL" id="CAF3956215.1"/>
    </source>
</evidence>